<dbReference type="STRING" id="1461322.OJ16_12935"/>
<evidence type="ECO:0008006" key="3">
    <source>
        <dbReference type="Google" id="ProtNLM"/>
    </source>
</evidence>
<accession>A0A0C2NLK6</accession>
<organism evidence="1 2">
    <name type="scientific">Vibrio renipiscarius</name>
    <dbReference type="NCBI Taxonomy" id="1461322"/>
    <lineage>
        <taxon>Bacteria</taxon>
        <taxon>Pseudomonadati</taxon>
        <taxon>Pseudomonadota</taxon>
        <taxon>Gammaproteobacteria</taxon>
        <taxon>Vibrionales</taxon>
        <taxon>Vibrionaceae</taxon>
        <taxon>Vibrio</taxon>
    </lineage>
</organism>
<accession>A0A0C2JG38</accession>
<proteinExistence type="predicted"/>
<gene>
    <name evidence="1" type="ORF">OJ16_12935</name>
</gene>
<protein>
    <recommendedName>
        <fullName evidence="3">DUF3987 domain-containing protein</fullName>
    </recommendedName>
</protein>
<evidence type="ECO:0000313" key="1">
    <source>
        <dbReference type="EMBL" id="KII77160.1"/>
    </source>
</evidence>
<dbReference type="EMBL" id="JTKH01000023">
    <property type="protein sequence ID" value="KII77160.1"/>
    <property type="molecule type" value="Genomic_DNA"/>
</dbReference>
<comment type="caution">
    <text evidence="1">The sequence shown here is derived from an EMBL/GenBank/DDBJ whole genome shotgun (WGS) entry which is preliminary data.</text>
</comment>
<keyword evidence="2" id="KW-1185">Reference proteome</keyword>
<dbReference type="Proteomes" id="UP000031672">
    <property type="component" value="Unassembled WGS sequence"/>
</dbReference>
<reference evidence="1 2" key="1">
    <citation type="submission" date="2014-11" db="EMBL/GenBank/DDBJ databases">
        <title>Draft Genome Sequence of Vibrio piscirenalis strains CECT 8603T and CECT 8604, two marine Gammaproteobacterium isolated from cultured gilthead sea bream (Sparus aurata).</title>
        <authorList>
            <person name="Arahal D.R."/>
            <person name="Rodrigo-Torres L."/>
            <person name="Lucena T."/>
            <person name="Pujalte M.J."/>
        </authorList>
    </citation>
    <scope>NUCLEOTIDE SEQUENCE [LARGE SCALE GENOMIC DNA]</scope>
    <source>
        <strain evidence="1 2">DCR 1-4-2</strain>
    </source>
</reference>
<dbReference type="AlphaFoldDB" id="A0A0C2NLK6"/>
<sequence length="443" mass="49546">MQVTSIEKTSFNENELVAIPPKLRQEAYYSFLSEMSDDLTHKNEAKREFVANNIMMGIAASIPSTYFVLPFAAGQTEIRNFSLQVLPTGCGKGVTEKQTSALFNEAIHQLGENSKSTQSGLPLYARVFTGGLSTGEGIAYELRDGITNQNGESQQGVEDKRLLVREPEFYNIMVKSNTPGSILSGTIRKLFDAESLEPMTKTDRVKCTKPDVCILGQITPEELVAKLDSVSISNGFLNRFPIFSGTEPVYEPIPKVTEKEILQKHAKKLNEVMRWCHESPKTLTMGDCYEELWREKYGDLKQIGANGSIEKSLMTRAPHYATMYAMLFAALDMTTVLTANHLTASLAWIDYWHESVRYIFGTEAAAYKAEQTNLQAFEVLKKIKELVAANNGQPITRTPLQQALGKKYTSKQLSDVLKFLQELPRAPIAVTKHQHNKQLISLT</sequence>
<name>A0A0C2NLK6_9VIBR</name>
<evidence type="ECO:0000313" key="2">
    <source>
        <dbReference type="Proteomes" id="UP000031672"/>
    </source>
</evidence>